<keyword evidence="3 9" id="KW-0813">Transport</keyword>
<accession>A0A0P1IMF5</accession>
<dbReference type="RefSeq" id="WP_082625774.1">
    <property type="nucleotide sequence ID" value="NZ_CYTO01000004.1"/>
</dbReference>
<dbReference type="PRINTS" id="PR01490">
    <property type="entry name" value="RTXTOXIND"/>
</dbReference>
<sequence>MGNLDSTKRHVWIGLIAIGFLFFGFGAWATGFQIAGALIVPSQIEAGQKRQVVEHLEGGIVSDIFVDEGDWVRAGDPLIQLDTNRLESTIAILQRQLFEITARRGRLISERNGADSITFDAKLLNIATKDSDVQSLLEGQSDLFKARQTALRQETDQIHERRAQIDDQLAGLDAQNDALSKQLVLLRKELLDQEVLLKKGLARSHQVRSLLRDEADLQGQIGSLKAARAQASGRQTELEIEATRRLAAYRERAIETLRDIEVQEVELIQTLNTQRRRLEQMTIRAPVSGHVHGMSVFSEKSVIIAAEPLLYIVPKDASLRVVARVAPTQVDEVYIGQSVDLRLSALDQKTTPPLMGVVAHLSADTFADEITGKTYYRAEVRVDPVEFAKLPDDLVLRPGLPVDAFLRTKDRTPLTYLLEPFTNYFSRAMRES</sequence>
<evidence type="ECO:0000256" key="7">
    <source>
        <dbReference type="ARBA" id="ARBA00022989"/>
    </source>
</evidence>
<name>A0A0P1IMF5_9RHOB</name>
<evidence type="ECO:0000256" key="4">
    <source>
        <dbReference type="ARBA" id="ARBA00022475"/>
    </source>
</evidence>
<evidence type="ECO:0000256" key="6">
    <source>
        <dbReference type="ARBA" id="ARBA00022692"/>
    </source>
</evidence>
<evidence type="ECO:0000256" key="8">
    <source>
        <dbReference type="ARBA" id="ARBA00023136"/>
    </source>
</evidence>
<dbReference type="Proteomes" id="UP000051184">
    <property type="component" value="Unassembled WGS sequence"/>
</dbReference>
<dbReference type="PANTHER" id="PTHR30386">
    <property type="entry name" value="MEMBRANE FUSION SUBUNIT OF EMRAB-TOLC MULTIDRUG EFFLUX PUMP"/>
    <property type="match status" value="1"/>
</dbReference>
<dbReference type="InterPro" id="IPR058982">
    <property type="entry name" value="Beta-barrel_AprE"/>
</dbReference>
<keyword evidence="4 9" id="KW-1003">Cell membrane</keyword>
<dbReference type="OrthoDB" id="9810980at2"/>
<dbReference type="Pfam" id="PF25994">
    <property type="entry name" value="HH_AprE"/>
    <property type="match status" value="1"/>
</dbReference>
<keyword evidence="14" id="KW-1185">Reference proteome</keyword>
<keyword evidence="5 9" id="KW-0997">Cell inner membrane</keyword>
<dbReference type="InterPro" id="IPR010129">
    <property type="entry name" value="T1SS_HlyD"/>
</dbReference>
<evidence type="ECO:0000256" key="1">
    <source>
        <dbReference type="ARBA" id="ARBA00004377"/>
    </source>
</evidence>
<comment type="similarity">
    <text evidence="2 9">Belongs to the membrane fusion protein (MFP) (TC 8.A.1) family.</text>
</comment>
<dbReference type="Gene3D" id="2.40.30.170">
    <property type="match status" value="1"/>
</dbReference>
<evidence type="ECO:0000256" key="5">
    <source>
        <dbReference type="ARBA" id="ARBA00022519"/>
    </source>
</evidence>
<feature type="coiled-coil region" evidence="10">
    <location>
        <begin position="162"/>
        <end position="189"/>
    </location>
</feature>
<gene>
    <name evidence="13" type="primary">prsE_1</name>
    <name evidence="13" type="ORF">TA5114_00512</name>
</gene>
<keyword evidence="8 9" id="KW-0472">Membrane</keyword>
<evidence type="ECO:0000256" key="10">
    <source>
        <dbReference type="SAM" id="Coils"/>
    </source>
</evidence>
<evidence type="ECO:0000256" key="2">
    <source>
        <dbReference type="ARBA" id="ARBA00009477"/>
    </source>
</evidence>
<dbReference type="EMBL" id="CYUE01000002">
    <property type="protein sequence ID" value="CUK24726.1"/>
    <property type="molecule type" value="Genomic_DNA"/>
</dbReference>
<evidence type="ECO:0000313" key="14">
    <source>
        <dbReference type="Proteomes" id="UP000051184"/>
    </source>
</evidence>
<dbReference type="PANTHER" id="PTHR30386:SF17">
    <property type="entry name" value="ALKALINE PROTEASE SECRETION PROTEIN APRE"/>
    <property type="match status" value="1"/>
</dbReference>
<dbReference type="InterPro" id="IPR058781">
    <property type="entry name" value="HH_AprE-like"/>
</dbReference>
<protein>
    <recommendedName>
        <fullName evidence="9">Membrane fusion protein (MFP) family protein</fullName>
    </recommendedName>
</protein>
<evidence type="ECO:0000259" key="11">
    <source>
        <dbReference type="Pfam" id="PF25994"/>
    </source>
</evidence>
<dbReference type="Pfam" id="PF26002">
    <property type="entry name" value="Beta-barrel_AprE"/>
    <property type="match status" value="1"/>
</dbReference>
<keyword evidence="7 9" id="KW-1133">Transmembrane helix</keyword>
<evidence type="ECO:0000256" key="3">
    <source>
        <dbReference type="ARBA" id="ARBA00022448"/>
    </source>
</evidence>
<feature type="transmembrane region" description="Helical" evidence="9">
    <location>
        <begin position="12"/>
        <end position="40"/>
    </location>
</feature>
<reference evidence="14" key="1">
    <citation type="submission" date="2015-09" db="EMBL/GenBank/DDBJ databases">
        <authorList>
            <person name="Rodrigo-Torres Lidia"/>
            <person name="Arahal R.David."/>
        </authorList>
    </citation>
    <scope>NUCLEOTIDE SEQUENCE [LARGE SCALE GENOMIC DNA]</scope>
    <source>
        <strain evidence="14">CECT 5114</strain>
    </source>
</reference>
<dbReference type="Gene3D" id="2.40.50.100">
    <property type="match status" value="1"/>
</dbReference>
<dbReference type="AlphaFoldDB" id="A0A0P1IMF5"/>
<comment type="subcellular location">
    <subcellularLocation>
        <location evidence="1 9">Cell inner membrane</location>
        <topology evidence="1 9">Single-pass membrane protein</topology>
    </subcellularLocation>
</comment>
<evidence type="ECO:0000256" key="9">
    <source>
        <dbReference type="RuleBase" id="RU365093"/>
    </source>
</evidence>
<keyword evidence="10" id="KW-0175">Coiled coil</keyword>
<dbReference type="InterPro" id="IPR011053">
    <property type="entry name" value="Single_hybrid_motif"/>
</dbReference>
<feature type="domain" description="AprE-like long alpha-helical hairpin" evidence="11">
    <location>
        <begin position="88"/>
        <end position="275"/>
    </location>
</feature>
<organism evidence="13 14">
    <name type="scientific">Cognatishimia activa</name>
    <dbReference type="NCBI Taxonomy" id="1715691"/>
    <lineage>
        <taxon>Bacteria</taxon>
        <taxon>Pseudomonadati</taxon>
        <taxon>Pseudomonadota</taxon>
        <taxon>Alphaproteobacteria</taxon>
        <taxon>Rhodobacterales</taxon>
        <taxon>Paracoccaceae</taxon>
        <taxon>Cognatishimia</taxon>
    </lineage>
</organism>
<dbReference type="SUPFAM" id="SSF51230">
    <property type="entry name" value="Single hybrid motif"/>
    <property type="match status" value="1"/>
</dbReference>
<keyword evidence="6 9" id="KW-0812">Transmembrane</keyword>
<dbReference type="GO" id="GO:0015031">
    <property type="term" value="P:protein transport"/>
    <property type="evidence" value="ECO:0007669"/>
    <property type="project" value="InterPro"/>
</dbReference>
<dbReference type="GO" id="GO:0005886">
    <property type="term" value="C:plasma membrane"/>
    <property type="evidence" value="ECO:0007669"/>
    <property type="project" value="UniProtKB-SubCell"/>
</dbReference>
<dbReference type="InterPro" id="IPR050739">
    <property type="entry name" value="MFP"/>
</dbReference>
<evidence type="ECO:0000259" key="12">
    <source>
        <dbReference type="Pfam" id="PF26002"/>
    </source>
</evidence>
<dbReference type="STRING" id="1715691.TA5113_00272"/>
<feature type="domain" description="AprE-like beta-barrel" evidence="12">
    <location>
        <begin position="320"/>
        <end position="409"/>
    </location>
</feature>
<proteinExistence type="inferred from homology"/>
<dbReference type="NCBIfam" id="TIGR01843">
    <property type="entry name" value="type_I_hlyD"/>
    <property type="match status" value="1"/>
</dbReference>
<evidence type="ECO:0000313" key="13">
    <source>
        <dbReference type="EMBL" id="CUK24726.1"/>
    </source>
</evidence>